<feature type="region of interest" description="Disordered" evidence="1">
    <location>
        <begin position="274"/>
        <end position="352"/>
    </location>
</feature>
<feature type="compositionally biased region" description="Basic and acidic residues" evidence="1">
    <location>
        <begin position="305"/>
        <end position="318"/>
    </location>
</feature>
<feature type="compositionally biased region" description="Basic and acidic residues" evidence="1">
    <location>
        <begin position="340"/>
        <end position="352"/>
    </location>
</feature>
<sequence>MTTKLANRLAGIGCLLPTAAGLYFITYAIFNGKGLLGFLLTIGAVVAAIILFMQVNEVEKNALKKQRNELASFKSSEIDADDLPTIISSDALTRVVIDEGKGCLYVWMAMDDVGIRLKKAKENMHYQFFNHSFKDLEAVAVVVDGNVLLSRGYRLNPGLENFIHEDTGTVDSAITNAVPNDKVRKMTLLIQTNREKNPIYPIRLYSDPYAYVEKASSDYTKTLESVKMWYDRLNAVIGETEHKRAVAAVQKKTEPEVTKPVQQPAVLGKLARTIEPETVDEKDVRPKEQSSAKIPSNPPQSTVVVEEHDAVSERDNKTATKTPVYPSAKVEAVEPVIQTESDRKEEAGEEKELSYFEQLLEKNRKQMNDPPSRRE</sequence>
<keyword evidence="2" id="KW-0812">Transmembrane</keyword>
<keyword evidence="2" id="KW-1133">Transmembrane helix</keyword>
<gene>
    <name evidence="3" type="ORF">H9649_17080</name>
</gene>
<evidence type="ECO:0000256" key="2">
    <source>
        <dbReference type="SAM" id="Phobius"/>
    </source>
</evidence>
<accession>A0ABR8UE21</accession>
<dbReference type="Proteomes" id="UP000626786">
    <property type="component" value="Unassembled WGS sequence"/>
</dbReference>
<dbReference type="RefSeq" id="WP_191696113.1">
    <property type="nucleotide sequence ID" value="NZ_JACSQN010000027.1"/>
</dbReference>
<keyword evidence="4" id="KW-1185">Reference proteome</keyword>
<name>A0ABR8UE21_9BACL</name>
<keyword evidence="2" id="KW-0472">Membrane</keyword>
<evidence type="ECO:0000313" key="4">
    <source>
        <dbReference type="Proteomes" id="UP000626786"/>
    </source>
</evidence>
<protein>
    <submittedName>
        <fullName evidence="3">Uncharacterized protein</fullName>
    </submittedName>
</protein>
<organism evidence="3 4">
    <name type="scientific">Sporosarcina quadrami</name>
    <dbReference type="NCBI Taxonomy" id="2762234"/>
    <lineage>
        <taxon>Bacteria</taxon>
        <taxon>Bacillati</taxon>
        <taxon>Bacillota</taxon>
        <taxon>Bacilli</taxon>
        <taxon>Bacillales</taxon>
        <taxon>Caryophanaceae</taxon>
        <taxon>Sporosarcina</taxon>
    </lineage>
</organism>
<evidence type="ECO:0000256" key="1">
    <source>
        <dbReference type="SAM" id="MobiDB-lite"/>
    </source>
</evidence>
<comment type="caution">
    <text evidence="3">The sequence shown here is derived from an EMBL/GenBank/DDBJ whole genome shotgun (WGS) entry which is preliminary data.</text>
</comment>
<reference evidence="3 4" key="1">
    <citation type="submission" date="2020-08" db="EMBL/GenBank/DDBJ databases">
        <title>A Genomic Blueprint of the Chicken Gut Microbiome.</title>
        <authorList>
            <person name="Gilroy R."/>
            <person name="Ravi A."/>
            <person name="Getino M."/>
            <person name="Pursley I."/>
            <person name="Horton D.L."/>
            <person name="Alikhan N.-F."/>
            <person name="Baker D."/>
            <person name="Gharbi K."/>
            <person name="Hall N."/>
            <person name="Watson M."/>
            <person name="Adriaenssens E.M."/>
            <person name="Foster-Nyarko E."/>
            <person name="Jarju S."/>
            <person name="Secka A."/>
            <person name="Antonio M."/>
            <person name="Oren A."/>
            <person name="Chaudhuri R."/>
            <person name="La Ragione R.M."/>
            <person name="Hildebrand F."/>
            <person name="Pallen M.J."/>
        </authorList>
    </citation>
    <scope>NUCLEOTIDE SEQUENCE [LARGE SCALE GENOMIC DNA]</scope>
    <source>
        <strain evidence="3 4">Sa2YVA2</strain>
    </source>
</reference>
<dbReference type="EMBL" id="JACSQN010000027">
    <property type="protein sequence ID" value="MBD7986287.1"/>
    <property type="molecule type" value="Genomic_DNA"/>
</dbReference>
<feature type="transmembrane region" description="Helical" evidence="2">
    <location>
        <begin position="9"/>
        <end position="30"/>
    </location>
</feature>
<feature type="compositionally biased region" description="Basic and acidic residues" evidence="1">
    <location>
        <begin position="274"/>
        <end position="290"/>
    </location>
</feature>
<feature type="transmembrane region" description="Helical" evidence="2">
    <location>
        <begin position="36"/>
        <end position="55"/>
    </location>
</feature>
<evidence type="ECO:0000313" key="3">
    <source>
        <dbReference type="EMBL" id="MBD7986287.1"/>
    </source>
</evidence>
<proteinExistence type="predicted"/>
<feature type="compositionally biased region" description="Polar residues" evidence="1">
    <location>
        <begin position="291"/>
        <end position="303"/>
    </location>
</feature>